<evidence type="ECO:0000256" key="2">
    <source>
        <dbReference type="ARBA" id="ARBA00022598"/>
    </source>
</evidence>
<feature type="domain" description="AMP-dependent ligase C-terminal" evidence="11">
    <location>
        <begin position="338"/>
        <end position="435"/>
    </location>
</feature>
<dbReference type="RefSeq" id="WP_026639374.1">
    <property type="nucleotide sequence ID" value="NZ_NEVI01000009.1"/>
</dbReference>
<dbReference type="GO" id="GO:0010124">
    <property type="term" value="P:phenylacetate catabolic process"/>
    <property type="evidence" value="ECO:0007669"/>
    <property type="project" value="UniProtKB-UniRule"/>
</dbReference>
<protein>
    <recommendedName>
        <fullName evidence="7 9">Phenylacetate-coenzyme A ligase</fullName>
        <ecNumber evidence="6 9">6.2.1.30</ecNumber>
    </recommendedName>
    <alternativeName>
        <fullName evidence="8 9">Phenylacetyl-CoA ligase</fullName>
    </alternativeName>
</protein>
<evidence type="ECO:0000313" key="13">
    <source>
        <dbReference type="Proteomes" id="UP000216947"/>
    </source>
</evidence>
<comment type="catalytic activity">
    <reaction evidence="9">
        <text>2-phenylacetate + ATP + CoA = phenylacetyl-CoA + AMP + diphosphate</text>
        <dbReference type="Rhea" id="RHEA:20956"/>
        <dbReference type="ChEBI" id="CHEBI:18401"/>
        <dbReference type="ChEBI" id="CHEBI:30616"/>
        <dbReference type="ChEBI" id="CHEBI:33019"/>
        <dbReference type="ChEBI" id="CHEBI:57287"/>
        <dbReference type="ChEBI" id="CHEBI:57390"/>
        <dbReference type="ChEBI" id="CHEBI:456215"/>
        <dbReference type="EC" id="6.2.1.30"/>
    </reaction>
</comment>
<dbReference type="NCBIfam" id="TIGR02155">
    <property type="entry name" value="PA_CoA_ligase"/>
    <property type="match status" value="1"/>
</dbReference>
<dbReference type="Gene3D" id="3.40.50.12780">
    <property type="entry name" value="N-terminal domain of ligase-like"/>
    <property type="match status" value="1"/>
</dbReference>
<comment type="subunit">
    <text evidence="1">Monomer.</text>
</comment>
<proteinExistence type="inferred from homology"/>
<evidence type="ECO:0000256" key="8">
    <source>
        <dbReference type="ARBA" id="ARBA00075111"/>
    </source>
</evidence>
<dbReference type="OrthoDB" id="580775at2"/>
<dbReference type="Pfam" id="PF14535">
    <property type="entry name" value="AMP-binding_C_2"/>
    <property type="match status" value="1"/>
</dbReference>
<gene>
    <name evidence="12" type="ORF">CAL19_05825</name>
</gene>
<dbReference type="PIRSF" id="PIRSF006444">
    <property type="entry name" value="PaaK"/>
    <property type="match status" value="1"/>
</dbReference>
<evidence type="ECO:0000256" key="3">
    <source>
        <dbReference type="ARBA" id="ARBA00022741"/>
    </source>
</evidence>
<sequence>MSITDSRPGLDPIEHASRDEIEALQLERLKWTLAHAYRNVPHYQRAFDAAGVHPDDMKQLSDISKFPFTTKQDLRDNYPYAMFAVPREKVVRVHASSGTTGKPTVVGYTARDIENWSGLVARSIRAAGGKPGDIVHVAYGYGLFTGGLGAHYGAERLGCTVVPMSGGQTEKQVQLINDFRPDIIMVTPSYFCNIIEEQRRQGIDPRQSSLRIGIFGAEPWTGQMRQDIESEAGLDAVDIYGLSEVMGPGVASECVETKDGPVVWEDHFYAEIVNPDTGEPVADGEPGELVFTSLTKEAMPVIRYRTRDLTRLLPPTSRSMRRIGKITGRSDDMLIVRGVNLFPTQVEEQVLKIAQLAPHYQLVLTREGHLDQLEILTEVRDEFAHLGESEREALAGQLQHAVKSYIGVTARVRVAAGGFVERTLTGKARRVIDKRPR</sequence>
<dbReference type="GO" id="GO:0000166">
    <property type="term" value="F:nucleotide binding"/>
    <property type="evidence" value="ECO:0007669"/>
    <property type="project" value="UniProtKB-KW"/>
</dbReference>
<comment type="similarity">
    <text evidence="5 9">Belongs to the phenylacetyl-CoA ligase family.</text>
</comment>
<keyword evidence="3 9" id="KW-0547">Nucleotide-binding</keyword>
<comment type="caution">
    <text evidence="12">The sequence shown here is derived from an EMBL/GenBank/DDBJ whole genome shotgun (WGS) entry which is preliminary data.</text>
</comment>
<evidence type="ECO:0000259" key="10">
    <source>
        <dbReference type="Pfam" id="PF00501"/>
    </source>
</evidence>
<evidence type="ECO:0000256" key="7">
    <source>
        <dbReference type="ARBA" id="ARBA00068695"/>
    </source>
</evidence>
<accession>A0A261RJZ0</accession>
<dbReference type="PANTHER" id="PTHR43439">
    <property type="entry name" value="PHENYLACETATE-COENZYME A LIGASE"/>
    <property type="match status" value="1"/>
</dbReference>
<dbReference type="FunFam" id="3.40.50.12780:FF:000016">
    <property type="entry name" value="Phenylacetate-coenzyme A ligase"/>
    <property type="match status" value="1"/>
</dbReference>
<dbReference type="CDD" id="cd05913">
    <property type="entry name" value="PaaK"/>
    <property type="match status" value="1"/>
</dbReference>
<comment type="pathway">
    <text evidence="4 9">Aromatic compound metabolism; phenylacetate degradation.</text>
</comment>
<keyword evidence="13" id="KW-1185">Reference proteome</keyword>
<evidence type="ECO:0000256" key="1">
    <source>
        <dbReference type="ARBA" id="ARBA00011245"/>
    </source>
</evidence>
<dbReference type="EC" id="6.2.1.30" evidence="6 9"/>
<dbReference type="GO" id="GO:0047475">
    <property type="term" value="F:phenylacetate-CoA ligase activity"/>
    <property type="evidence" value="ECO:0007669"/>
    <property type="project" value="UniProtKB-EC"/>
</dbReference>
<evidence type="ECO:0000256" key="9">
    <source>
        <dbReference type="PIRNR" id="PIRNR006444"/>
    </source>
</evidence>
<dbReference type="Proteomes" id="UP000216947">
    <property type="component" value="Unassembled WGS sequence"/>
</dbReference>
<evidence type="ECO:0000256" key="6">
    <source>
        <dbReference type="ARBA" id="ARBA00066629"/>
    </source>
</evidence>
<name>A0A261RJZ0_9BORD</name>
<dbReference type="InterPro" id="IPR051414">
    <property type="entry name" value="Adenylate-forming_Reductase"/>
</dbReference>
<dbReference type="PANTHER" id="PTHR43439:SF1">
    <property type="entry name" value="PHENYLACETATE-COENZYME A LIGASE"/>
    <property type="match status" value="1"/>
</dbReference>
<reference evidence="13" key="1">
    <citation type="submission" date="2017-05" db="EMBL/GenBank/DDBJ databases">
        <title>Complete and WGS of Bordetella genogroups.</title>
        <authorList>
            <person name="Spilker T."/>
            <person name="Lipuma J."/>
        </authorList>
    </citation>
    <scope>NUCLEOTIDE SEQUENCE [LARGE SCALE GENOMIC DNA]</scope>
    <source>
        <strain evidence="13">AU18089</strain>
    </source>
</reference>
<dbReference type="AlphaFoldDB" id="A0A261RJZ0"/>
<dbReference type="InterPro" id="IPR042099">
    <property type="entry name" value="ANL_N_sf"/>
</dbReference>
<dbReference type="InterPro" id="IPR028154">
    <property type="entry name" value="AMP-dep_Lig_C"/>
</dbReference>
<evidence type="ECO:0000259" key="11">
    <source>
        <dbReference type="Pfam" id="PF14535"/>
    </source>
</evidence>
<organism evidence="12 13">
    <name type="scientific">Bordetella genomosp. 7</name>
    <dbReference type="NCBI Taxonomy" id="1416805"/>
    <lineage>
        <taxon>Bacteria</taxon>
        <taxon>Pseudomonadati</taxon>
        <taxon>Pseudomonadota</taxon>
        <taxon>Betaproteobacteria</taxon>
        <taxon>Burkholderiales</taxon>
        <taxon>Alcaligenaceae</taxon>
        <taxon>Bordetella</taxon>
    </lineage>
</organism>
<keyword evidence="2 9" id="KW-0436">Ligase</keyword>
<evidence type="ECO:0000256" key="4">
    <source>
        <dbReference type="ARBA" id="ARBA00060591"/>
    </source>
</evidence>
<dbReference type="UniPathway" id="UPA00930"/>
<dbReference type="InterPro" id="IPR000873">
    <property type="entry name" value="AMP-dep_synth/lig_dom"/>
</dbReference>
<dbReference type="Pfam" id="PF00501">
    <property type="entry name" value="AMP-binding"/>
    <property type="match status" value="1"/>
</dbReference>
<dbReference type="Gene3D" id="3.30.300.30">
    <property type="match status" value="1"/>
</dbReference>
<dbReference type="SUPFAM" id="SSF56801">
    <property type="entry name" value="Acetyl-CoA synthetase-like"/>
    <property type="match status" value="1"/>
</dbReference>
<dbReference type="EMBL" id="NEVK01000003">
    <property type="protein sequence ID" value="OZI24992.1"/>
    <property type="molecule type" value="Genomic_DNA"/>
</dbReference>
<dbReference type="InterPro" id="IPR049623">
    <property type="entry name" value="PA_CoA_lig_proteobact_actino"/>
</dbReference>
<dbReference type="InterPro" id="IPR011880">
    <property type="entry name" value="PA_CoA_ligase"/>
</dbReference>
<feature type="domain" description="AMP-dependent synthetase/ligase" evidence="10">
    <location>
        <begin position="85"/>
        <end position="292"/>
    </location>
</feature>
<evidence type="ECO:0000313" key="12">
    <source>
        <dbReference type="EMBL" id="OZI24992.1"/>
    </source>
</evidence>
<comment type="function">
    <text evidence="9">Catalyzes the activation of phenylacetic acid (PA) to phenylacetyl-CoA (PA-CoA).</text>
</comment>
<evidence type="ECO:0000256" key="5">
    <source>
        <dbReference type="ARBA" id="ARBA00061566"/>
    </source>
</evidence>
<dbReference type="InterPro" id="IPR045851">
    <property type="entry name" value="AMP-bd_C_sf"/>
</dbReference>